<evidence type="ECO:0000256" key="2">
    <source>
        <dbReference type="ARBA" id="ARBA00022617"/>
    </source>
</evidence>
<evidence type="ECO:0000256" key="5">
    <source>
        <dbReference type="ARBA" id="ARBA00023004"/>
    </source>
</evidence>
<dbReference type="EMBL" id="SOBK01000003">
    <property type="protein sequence ID" value="TDT90004.1"/>
    <property type="molecule type" value="Genomic_DNA"/>
</dbReference>
<dbReference type="AlphaFoldDB" id="A0A126QPC3"/>
<keyword evidence="4" id="KW-0249">Electron transport</keyword>
<dbReference type="RefSeq" id="WP_066803611.1">
    <property type="nucleotide sequence ID" value="NZ_SOBK01000003.1"/>
</dbReference>
<dbReference type="GO" id="GO:0020037">
    <property type="term" value="F:heme binding"/>
    <property type="evidence" value="ECO:0007669"/>
    <property type="project" value="InterPro"/>
</dbReference>
<dbReference type="SUPFAM" id="SSF48695">
    <property type="entry name" value="Multiheme cytochromes"/>
    <property type="match status" value="1"/>
</dbReference>
<dbReference type="KEGG" id="dej:AWY79_10960"/>
<dbReference type="Proteomes" id="UP000055611">
    <property type="component" value="Chromosome"/>
</dbReference>
<evidence type="ECO:0000256" key="4">
    <source>
        <dbReference type="ARBA" id="ARBA00022982"/>
    </source>
</evidence>
<evidence type="ECO:0000259" key="6">
    <source>
        <dbReference type="Pfam" id="PF02085"/>
    </source>
</evidence>
<keyword evidence="1" id="KW-0813">Transport</keyword>
<gene>
    <name evidence="7" type="ORF">AWY79_10960</name>
    <name evidence="8" type="ORF">EDC59_103308</name>
</gene>
<evidence type="ECO:0000313" key="10">
    <source>
        <dbReference type="Proteomes" id="UP000295506"/>
    </source>
</evidence>
<dbReference type="OrthoDB" id="9807368at2"/>
<evidence type="ECO:0000313" key="7">
    <source>
        <dbReference type="EMBL" id="AMK11597.1"/>
    </source>
</evidence>
<evidence type="ECO:0000313" key="8">
    <source>
        <dbReference type="EMBL" id="TDT90004.1"/>
    </source>
</evidence>
<evidence type="ECO:0000256" key="1">
    <source>
        <dbReference type="ARBA" id="ARBA00022448"/>
    </source>
</evidence>
<evidence type="ECO:0000256" key="3">
    <source>
        <dbReference type="ARBA" id="ARBA00022723"/>
    </source>
</evidence>
<dbReference type="Proteomes" id="UP000295506">
    <property type="component" value="Unassembled WGS sequence"/>
</dbReference>
<reference evidence="8 10" key="2">
    <citation type="submission" date="2019-03" db="EMBL/GenBank/DDBJ databases">
        <title>Genomic Encyclopedia of Type Strains, Phase IV (KMG-IV): sequencing the most valuable type-strain genomes for metagenomic binning, comparative biology and taxonomic classification.</title>
        <authorList>
            <person name="Goeker M."/>
        </authorList>
    </citation>
    <scope>NUCLEOTIDE SEQUENCE [LARGE SCALE GENOMIC DNA]</scope>
    <source>
        <strain evidence="8 10">DSM 101483</strain>
    </source>
</reference>
<dbReference type="GO" id="GO:0009055">
    <property type="term" value="F:electron transfer activity"/>
    <property type="evidence" value="ECO:0007669"/>
    <property type="project" value="InterPro"/>
</dbReference>
<organism evidence="8 10">
    <name type="scientific">Pseudodesulfovibrio indicus</name>
    <dbReference type="NCBI Taxonomy" id="1716143"/>
    <lineage>
        <taxon>Bacteria</taxon>
        <taxon>Pseudomonadati</taxon>
        <taxon>Thermodesulfobacteriota</taxon>
        <taxon>Desulfovibrionia</taxon>
        <taxon>Desulfovibrionales</taxon>
        <taxon>Desulfovibrionaceae</taxon>
    </lineage>
</organism>
<accession>A0A126QPC3</accession>
<reference evidence="7 9" key="1">
    <citation type="journal article" date="2016" name="Front. Microbiol.">
        <title>Genome Sequence of the Piezophilic, Mesophilic Sulfate-Reducing Bacterium Desulfovibrio indicus J2T.</title>
        <authorList>
            <person name="Cao J."/>
            <person name="Maignien L."/>
            <person name="Shao Z."/>
            <person name="Alain K."/>
            <person name="Jebbar M."/>
        </authorList>
    </citation>
    <scope>NUCLEOTIDE SEQUENCE [LARGE SCALE GENOMIC DNA]</scope>
    <source>
        <strain evidence="7 9">J2</strain>
    </source>
</reference>
<keyword evidence="2" id="KW-0349">Heme</keyword>
<feature type="domain" description="Class III cytochrome C" evidence="6">
    <location>
        <begin position="41"/>
        <end position="108"/>
    </location>
</feature>
<dbReference type="Gene3D" id="3.90.10.10">
    <property type="entry name" value="Cytochrome C3"/>
    <property type="match status" value="3"/>
</dbReference>
<dbReference type="CDD" id="cd08168">
    <property type="entry name" value="Cytochrom_C3"/>
    <property type="match status" value="3"/>
</dbReference>
<proteinExistence type="predicted"/>
<protein>
    <submittedName>
        <fullName evidence="7 8">Cytochrome C</fullName>
    </submittedName>
</protein>
<name>A0A126QPC3_9BACT</name>
<sequence length="246" mass="26075">MQKRYLPIAIVTGILFLVALGGYLAPAGSGGPPVRVLLENKGGKVILNHADHINDMGGQCADCHHTSGDDANPPACTDCHAAKFDAAFAVNHQTALPETQCGSCHHAGATIDNFSHDDHMGDLTGGDCQACHHDTDIEAKPQACSNCHMDGSNSVPRLRDAAHARCADCHQDFYDDGLKGCANCHVRNPAPARDDEYRPCGACHTVPTDQLVPPSMAAFHGQCRGCHEKNGSGPFADDACDQCHMQ</sequence>
<keyword evidence="3" id="KW-0479">Metal-binding</keyword>
<feature type="domain" description="Class III cytochrome C" evidence="6">
    <location>
        <begin position="113"/>
        <end position="185"/>
    </location>
</feature>
<dbReference type="InterPro" id="IPR036280">
    <property type="entry name" value="Multihaem_cyt_sf"/>
</dbReference>
<keyword evidence="5" id="KW-0408">Iron</keyword>
<evidence type="ECO:0000313" key="9">
    <source>
        <dbReference type="Proteomes" id="UP000055611"/>
    </source>
</evidence>
<dbReference type="Pfam" id="PF02085">
    <property type="entry name" value="Cytochrom_CIII"/>
    <property type="match status" value="2"/>
</dbReference>
<keyword evidence="9" id="KW-1185">Reference proteome</keyword>
<dbReference type="InterPro" id="IPR020942">
    <property type="entry name" value="Cyt_c_III_dom"/>
</dbReference>
<dbReference type="EMBL" id="CP014206">
    <property type="protein sequence ID" value="AMK11597.1"/>
    <property type="molecule type" value="Genomic_DNA"/>
</dbReference>
<dbReference type="GO" id="GO:0046872">
    <property type="term" value="F:metal ion binding"/>
    <property type="evidence" value="ECO:0007669"/>
    <property type="project" value="UniProtKB-KW"/>
</dbReference>